<reference evidence="7 8" key="1">
    <citation type="journal article" date="2019" name="Int. J. Syst. Evol. Microbiol.">
        <title>The Global Catalogue of Microorganisms (GCM) 10K type strain sequencing project: providing services to taxonomists for standard genome sequencing and annotation.</title>
        <authorList>
            <consortium name="The Broad Institute Genomics Platform"/>
            <consortium name="The Broad Institute Genome Sequencing Center for Infectious Disease"/>
            <person name="Wu L."/>
            <person name="Ma J."/>
        </authorList>
    </citation>
    <scope>NUCLEOTIDE SEQUENCE [LARGE SCALE GENOMIC DNA]</scope>
    <source>
        <strain evidence="7 8">Q85</strain>
    </source>
</reference>
<dbReference type="RefSeq" id="WP_267663525.1">
    <property type="nucleotide sequence ID" value="NZ_JAODIX010000028.1"/>
</dbReference>
<comment type="caution">
    <text evidence="7">The sequence shown here is derived from an EMBL/GenBank/DDBJ whole genome shotgun (WGS) entry which is preliminary data.</text>
</comment>
<feature type="DNA-binding region" description="H-T-H motif" evidence="4">
    <location>
        <begin position="32"/>
        <end position="51"/>
    </location>
</feature>
<dbReference type="Pfam" id="PF00440">
    <property type="entry name" value="TetR_N"/>
    <property type="match status" value="1"/>
</dbReference>
<evidence type="ECO:0000256" key="1">
    <source>
        <dbReference type="ARBA" id="ARBA00023015"/>
    </source>
</evidence>
<dbReference type="EMBL" id="JBHSZZ010000028">
    <property type="protein sequence ID" value="MFC7186572.1"/>
    <property type="molecule type" value="Genomic_DNA"/>
</dbReference>
<keyword evidence="1" id="KW-0805">Transcription regulation</keyword>
<sequence>MHDPFAEPTDTRQAILGAAFRALCEHGYADLTISRIGEEFDKSPSLVYHHYDGKDELLVDLLEFLLDGFEASTSAGGFDLTARERLDAYLAATTEPGSVDDEHAPDARFLSVIVELRAQAASDDAYREHFDRSDRVFESFLERSVREAAADLDAEGSAGVSNGDEGGRRDEPSSIAPVEVASTLQTLATGGMLRWATTADRDWADDTRRGARRYLETMLPRVDTEA</sequence>
<feature type="region of interest" description="Disordered" evidence="5">
    <location>
        <begin position="151"/>
        <end position="175"/>
    </location>
</feature>
<evidence type="ECO:0000313" key="7">
    <source>
        <dbReference type="EMBL" id="MFC7186572.1"/>
    </source>
</evidence>
<dbReference type="Gene3D" id="1.10.357.10">
    <property type="entry name" value="Tetracycline Repressor, domain 2"/>
    <property type="match status" value="1"/>
</dbReference>
<dbReference type="PANTHER" id="PTHR30055:SF234">
    <property type="entry name" value="HTH-TYPE TRANSCRIPTIONAL REGULATOR BETI"/>
    <property type="match status" value="1"/>
</dbReference>
<proteinExistence type="predicted"/>
<evidence type="ECO:0000256" key="4">
    <source>
        <dbReference type="PROSITE-ProRule" id="PRU00335"/>
    </source>
</evidence>
<dbReference type="InterPro" id="IPR009057">
    <property type="entry name" value="Homeodomain-like_sf"/>
</dbReference>
<feature type="domain" description="HTH tetR-type" evidence="6">
    <location>
        <begin position="9"/>
        <end position="69"/>
    </location>
</feature>
<evidence type="ECO:0000256" key="2">
    <source>
        <dbReference type="ARBA" id="ARBA00023125"/>
    </source>
</evidence>
<evidence type="ECO:0000256" key="5">
    <source>
        <dbReference type="SAM" id="MobiDB-lite"/>
    </source>
</evidence>
<keyword evidence="3" id="KW-0804">Transcription</keyword>
<organism evidence="7 8">
    <name type="scientific">Halorubrum yunnanense</name>
    <dbReference type="NCBI Taxonomy" id="1526162"/>
    <lineage>
        <taxon>Archaea</taxon>
        <taxon>Methanobacteriati</taxon>
        <taxon>Methanobacteriota</taxon>
        <taxon>Stenosarchaea group</taxon>
        <taxon>Halobacteria</taxon>
        <taxon>Halobacteriales</taxon>
        <taxon>Haloferacaceae</taxon>
        <taxon>Halorubrum</taxon>
    </lineage>
</organism>
<dbReference type="Proteomes" id="UP001596390">
    <property type="component" value="Unassembled WGS sequence"/>
</dbReference>
<dbReference type="GO" id="GO:0003677">
    <property type="term" value="F:DNA binding"/>
    <property type="evidence" value="ECO:0007669"/>
    <property type="project" value="UniProtKB-UniRule"/>
</dbReference>
<name>A0ABD5YFN6_9EURY</name>
<dbReference type="PROSITE" id="PS50977">
    <property type="entry name" value="HTH_TETR_2"/>
    <property type="match status" value="1"/>
</dbReference>
<evidence type="ECO:0000313" key="8">
    <source>
        <dbReference type="Proteomes" id="UP001596390"/>
    </source>
</evidence>
<protein>
    <submittedName>
        <fullName evidence="7">TetR/AcrR family transcriptional regulator</fullName>
    </submittedName>
</protein>
<dbReference type="PANTHER" id="PTHR30055">
    <property type="entry name" value="HTH-TYPE TRANSCRIPTIONAL REGULATOR RUTR"/>
    <property type="match status" value="1"/>
</dbReference>
<evidence type="ECO:0000259" key="6">
    <source>
        <dbReference type="PROSITE" id="PS50977"/>
    </source>
</evidence>
<evidence type="ECO:0000256" key="3">
    <source>
        <dbReference type="ARBA" id="ARBA00023163"/>
    </source>
</evidence>
<keyword evidence="8" id="KW-1185">Reference proteome</keyword>
<dbReference type="AlphaFoldDB" id="A0ABD5YFN6"/>
<gene>
    <name evidence="7" type="ORF">ACFQMK_06640</name>
</gene>
<dbReference type="InterPro" id="IPR001647">
    <property type="entry name" value="HTH_TetR"/>
</dbReference>
<accession>A0ABD5YFN6</accession>
<dbReference type="InterPro" id="IPR050109">
    <property type="entry name" value="HTH-type_TetR-like_transc_reg"/>
</dbReference>
<dbReference type="SUPFAM" id="SSF46689">
    <property type="entry name" value="Homeodomain-like"/>
    <property type="match status" value="1"/>
</dbReference>
<keyword evidence="2 4" id="KW-0238">DNA-binding</keyword>